<gene>
    <name evidence="1" type="ORF">NCTC10060_01058</name>
</gene>
<dbReference type="EMBL" id="UGXH01000003">
    <property type="protein sequence ID" value="SUG53986.1"/>
    <property type="molecule type" value="Genomic_DNA"/>
</dbReference>
<reference evidence="1 2" key="1">
    <citation type="submission" date="2018-06" db="EMBL/GenBank/DDBJ databases">
        <authorList>
            <consortium name="Pathogen Informatics"/>
            <person name="Doyle S."/>
        </authorList>
    </citation>
    <scope>NUCLEOTIDE SEQUENCE [LARGE SCALE GENOMIC DNA]</scope>
    <source>
        <strain evidence="1 2">NCTC10060</strain>
    </source>
</reference>
<organism evidence="1 2">
    <name type="scientific">Salmonella diarizonae</name>
    <dbReference type="NCBI Taxonomy" id="59204"/>
    <lineage>
        <taxon>Bacteria</taxon>
        <taxon>Pseudomonadati</taxon>
        <taxon>Pseudomonadota</taxon>
        <taxon>Gammaproteobacteria</taxon>
        <taxon>Enterobacterales</taxon>
        <taxon>Enterobacteriaceae</taxon>
        <taxon>Salmonella</taxon>
    </lineage>
</organism>
<proteinExistence type="predicted"/>
<dbReference type="AlphaFoldDB" id="A0A379TUW7"/>
<name>A0A379TUW7_SALDZ</name>
<evidence type="ECO:0000313" key="1">
    <source>
        <dbReference type="EMBL" id="SUG53986.1"/>
    </source>
</evidence>
<dbReference type="Proteomes" id="UP000254633">
    <property type="component" value="Unassembled WGS sequence"/>
</dbReference>
<accession>A0A379TUW7</accession>
<sequence>MQGAVGFSRKTGAIFVLLLLGFLAYQFRDFFSVYEQVKSTVKINDKLTLYVTEVSKSSLSKDTYNYYFYDAGKSADDFLIHVKSIEPVMTTDDYKASAEVKDGDIYFRVRGMSMPSGASAITSVSTSIHRHTEKWPPSRFGGIFRSRPGECTVVAPVTTQPCNGGVRWLT</sequence>
<protein>
    <submittedName>
        <fullName evidence="1">Uncharacterized protein</fullName>
    </submittedName>
</protein>
<evidence type="ECO:0000313" key="2">
    <source>
        <dbReference type="Proteomes" id="UP000254633"/>
    </source>
</evidence>